<dbReference type="PANTHER" id="PTHR33254">
    <property type="entry name" value="4-HYDROXY-4-METHYL-2-OXOGLUTARATE ALDOLASE 3-RELATED"/>
    <property type="match status" value="1"/>
</dbReference>
<evidence type="ECO:0000313" key="1">
    <source>
        <dbReference type="EMBL" id="MDZ5459682.1"/>
    </source>
</evidence>
<organism evidence="1 2">
    <name type="scientific">Azohydromonas lata</name>
    <dbReference type="NCBI Taxonomy" id="45677"/>
    <lineage>
        <taxon>Bacteria</taxon>
        <taxon>Pseudomonadati</taxon>
        <taxon>Pseudomonadota</taxon>
        <taxon>Betaproteobacteria</taxon>
        <taxon>Burkholderiales</taxon>
        <taxon>Sphaerotilaceae</taxon>
        <taxon>Azohydromonas</taxon>
    </lineage>
</organism>
<dbReference type="InterPro" id="IPR005493">
    <property type="entry name" value="RraA/RraA-like"/>
</dbReference>
<dbReference type="GO" id="GO:0008948">
    <property type="term" value="F:oxaloacetate decarboxylase activity"/>
    <property type="evidence" value="ECO:0007669"/>
    <property type="project" value="UniProtKB-EC"/>
</dbReference>
<keyword evidence="1" id="KW-0456">Lyase</keyword>
<dbReference type="GO" id="GO:0047443">
    <property type="term" value="F:4-hydroxy-4-methyl-2-oxoglutarate aldolase activity"/>
    <property type="evidence" value="ECO:0007669"/>
    <property type="project" value="UniProtKB-EC"/>
</dbReference>
<sequence>MFELGVVYRNITRADREATDRLAALGSATVHEAQGRVGLLQPYMRPIYPGVQVSGTAVTVLLQPGDNWMMHVAAEQIQPGDIVVAAVTAPCTDGYFGDLLATSFQARGARALIIDAGVRDVRVLQEMGFPVWSKAISSKGTIKATLGSVNIPVVCAGMLVNPGDAIVADDDGICCVPRAKVVEVAEAAAKRESFEGEKRAKLASGILGLDMYNMRGPLEKAGLKYID</sequence>
<reference evidence="1 2" key="1">
    <citation type="submission" date="2023-11" db="EMBL/GenBank/DDBJ databases">
        <title>Draft genome of Azohydromonas lata strain H1 (DSM1123), a polyhydroxyalkanoate producer.</title>
        <authorList>
            <person name="Traversa D."/>
            <person name="D'Addabbo P."/>
            <person name="Pazzani C."/>
            <person name="Manzari C."/>
            <person name="Chiara M."/>
            <person name="Scrascia M."/>
        </authorList>
    </citation>
    <scope>NUCLEOTIDE SEQUENCE [LARGE SCALE GENOMIC DNA]</scope>
    <source>
        <strain evidence="1 2">H1</strain>
    </source>
</reference>
<dbReference type="NCBIfam" id="TIGR02798">
    <property type="entry name" value="ligK_PcmE"/>
    <property type="match status" value="1"/>
</dbReference>
<dbReference type="EC" id="4.1.3.17" evidence="1"/>
<dbReference type="SUPFAM" id="SSF89562">
    <property type="entry name" value="RraA-like"/>
    <property type="match status" value="1"/>
</dbReference>
<comment type="caution">
    <text evidence="1">The sequence shown here is derived from an EMBL/GenBank/DDBJ whole genome shotgun (WGS) entry which is preliminary data.</text>
</comment>
<dbReference type="InterPro" id="IPR014165">
    <property type="entry name" value="LigK_PcmE"/>
</dbReference>
<name>A0ABU5ILC4_9BURK</name>
<dbReference type="Gene3D" id="3.50.30.40">
    <property type="entry name" value="Ribonuclease E inhibitor RraA/RraA-like"/>
    <property type="match status" value="1"/>
</dbReference>
<dbReference type="Proteomes" id="UP001293718">
    <property type="component" value="Unassembled WGS sequence"/>
</dbReference>
<dbReference type="PANTHER" id="PTHR33254:SF16">
    <property type="entry name" value="BLR3842 PROTEIN"/>
    <property type="match status" value="1"/>
</dbReference>
<keyword evidence="2" id="KW-1185">Reference proteome</keyword>
<proteinExistence type="predicted"/>
<dbReference type="EMBL" id="JAXOJX010000048">
    <property type="protein sequence ID" value="MDZ5459682.1"/>
    <property type="molecule type" value="Genomic_DNA"/>
</dbReference>
<dbReference type="EC" id="4.1.1.112" evidence="1"/>
<gene>
    <name evidence="1" type="primary">ligK</name>
    <name evidence="1" type="ORF">SM757_24185</name>
</gene>
<dbReference type="RefSeq" id="WP_066337335.1">
    <property type="nucleotide sequence ID" value="NZ_JAXOJX010000048.1"/>
</dbReference>
<dbReference type="InterPro" id="IPR036704">
    <property type="entry name" value="RraA/RraA-like_sf"/>
</dbReference>
<dbReference type="CDD" id="cd16841">
    <property type="entry name" value="RraA_family"/>
    <property type="match status" value="1"/>
</dbReference>
<protein>
    <submittedName>
        <fullName evidence="1">4-carboxy-4-hydroxy-2-oxoadipate aldolase/oxaloacetate decarboxylase</fullName>
        <ecNumber evidence="1">4.1.1.112</ecNumber>
        <ecNumber evidence="1">4.1.3.17</ecNumber>
    </submittedName>
</protein>
<evidence type="ECO:0000313" key="2">
    <source>
        <dbReference type="Proteomes" id="UP001293718"/>
    </source>
</evidence>
<dbReference type="NCBIfam" id="NF006731">
    <property type="entry name" value="PRK09262.1"/>
    <property type="match status" value="1"/>
</dbReference>
<dbReference type="Pfam" id="PF03737">
    <property type="entry name" value="RraA-like"/>
    <property type="match status" value="1"/>
</dbReference>
<accession>A0ABU5ILC4</accession>